<sequence>MEASISRTYLSKMFVKAMQLDSNNDPPIEAASFIAQVIILNHSGIISTVYAPVLDCHKAQDVCKFVKLKEKIVLLGKSWKMAPKSSNLVLP</sequence>
<dbReference type="AlphaFoldDB" id="A0A8J6AJ94"/>
<dbReference type="InterPro" id="IPR009001">
    <property type="entry name" value="Transl_elong_EF1A/Init_IF2_C"/>
</dbReference>
<dbReference type="GO" id="GO:0003746">
    <property type="term" value="F:translation elongation factor activity"/>
    <property type="evidence" value="ECO:0007669"/>
    <property type="project" value="UniProtKB-KW"/>
</dbReference>
<keyword evidence="1" id="KW-0547">Nucleotide-binding</keyword>
<reference evidence="4" key="1">
    <citation type="journal article" date="2021" name="Evol. Appl.">
        <title>The genome of the Pyrenean desman and the effects of bottlenecks and inbreeding on the genomic landscape of an endangered species.</title>
        <authorList>
            <person name="Escoda L."/>
            <person name="Castresana J."/>
        </authorList>
    </citation>
    <scope>NUCLEOTIDE SEQUENCE</scope>
    <source>
        <strain evidence="4">IBE-C5619</strain>
    </source>
</reference>
<gene>
    <name evidence="4" type="ORF">J0S82_000189</name>
</gene>
<evidence type="ECO:0000313" key="5">
    <source>
        <dbReference type="Proteomes" id="UP000700334"/>
    </source>
</evidence>
<keyword evidence="4" id="KW-0251">Elongation factor</keyword>
<comment type="caution">
    <text evidence="4">The sequence shown here is derived from an EMBL/GenBank/DDBJ whole genome shotgun (WGS) entry which is preliminary data.</text>
</comment>
<name>A0A8J6AJ94_GALPY</name>
<keyword evidence="5" id="KW-1185">Reference proteome</keyword>
<evidence type="ECO:0000313" key="4">
    <source>
        <dbReference type="EMBL" id="KAG8521908.1"/>
    </source>
</evidence>
<evidence type="ECO:0000259" key="3">
    <source>
        <dbReference type="Pfam" id="PF22594"/>
    </source>
</evidence>
<dbReference type="OrthoDB" id="10031713at2759"/>
<dbReference type="PANTHER" id="PTHR44830:SF1">
    <property type="entry name" value="TR-TYPE G DOMAIN-CONTAINING PROTEIN"/>
    <property type="match status" value="1"/>
</dbReference>
<dbReference type="PANTHER" id="PTHR44830">
    <property type="entry name" value="ELONGATION FACTOR 1 ALPHA"/>
    <property type="match status" value="1"/>
</dbReference>
<evidence type="ECO:0000256" key="1">
    <source>
        <dbReference type="ARBA" id="ARBA00022741"/>
    </source>
</evidence>
<feature type="domain" description="GTP-eEF1A C-terminal" evidence="3">
    <location>
        <begin position="32"/>
        <end position="78"/>
    </location>
</feature>
<protein>
    <submittedName>
        <fullName evidence="4">Elongation factor 1-alpha 1</fullName>
    </submittedName>
</protein>
<accession>A0A8J6AJ94</accession>
<dbReference type="Proteomes" id="UP000700334">
    <property type="component" value="Unassembled WGS sequence"/>
</dbReference>
<dbReference type="SUPFAM" id="SSF50465">
    <property type="entry name" value="EF-Tu/eEF-1alpha/eIF2-gamma C-terminal domain"/>
    <property type="match status" value="1"/>
</dbReference>
<dbReference type="GO" id="GO:0005525">
    <property type="term" value="F:GTP binding"/>
    <property type="evidence" value="ECO:0007669"/>
    <property type="project" value="UniProtKB-KW"/>
</dbReference>
<dbReference type="InterPro" id="IPR054696">
    <property type="entry name" value="GTP-eEF1A_C"/>
</dbReference>
<evidence type="ECO:0000256" key="2">
    <source>
        <dbReference type="ARBA" id="ARBA00023134"/>
    </source>
</evidence>
<proteinExistence type="predicted"/>
<organism evidence="4 5">
    <name type="scientific">Galemys pyrenaicus</name>
    <name type="common">Iberian desman</name>
    <name type="synonym">Pyrenean desman</name>
    <dbReference type="NCBI Taxonomy" id="202257"/>
    <lineage>
        <taxon>Eukaryota</taxon>
        <taxon>Metazoa</taxon>
        <taxon>Chordata</taxon>
        <taxon>Craniata</taxon>
        <taxon>Vertebrata</taxon>
        <taxon>Euteleostomi</taxon>
        <taxon>Mammalia</taxon>
        <taxon>Eutheria</taxon>
        <taxon>Laurasiatheria</taxon>
        <taxon>Eulipotyphla</taxon>
        <taxon>Talpidae</taxon>
        <taxon>Galemys</taxon>
    </lineage>
</organism>
<keyword evidence="4" id="KW-0648">Protein biosynthesis</keyword>
<dbReference type="EMBL" id="JAGFMF010011456">
    <property type="protein sequence ID" value="KAG8521908.1"/>
    <property type="molecule type" value="Genomic_DNA"/>
</dbReference>
<dbReference type="Pfam" id="PF22594">
    <property type="entry name" value="GTP-eEF1A_C"/>
    <property type="match status" value="1"/>
</dbReference>
<keyword evidence="2" id="KW-0342">GTP-binding</keyword>
<dbReference type="Gene3D" id="2.40.30.10">
    <property type="entry name" value="Translation factors"/>
    <property type="match status" value="1"/>
</dbReference>